<reference evidence="6" key="3">
    <citation type="submission" date="2020-09" db="EMBL/GenBank/DDBJ databases">
        <authorList>
            <person name="Ahn S.-J."/>
            <person name="McDonnell R."/>
            <person name="Corcoran J.A."/>
            <person name="Martin R.C."/>
            <person name="Choi M.-Y."/>
        </authorList>
    </citation>
    <scope>NUCLEOTIDE SEQUENCE</scope>
</reference>
<keyword evidence="3" id="KW-0732">Signal</keyword>
<dbReference type="SUPFAM" id="SSF47473">
    <property type="entry name" value="EF-hand"/>
    <property type="match status" value="1"/>
</dbReference>
<dbReference type="GO" id="GO:0005509">
    <property type="term" value="F:calcium ion binding"/>
    <property type="evidence" value="ECO:0007669"/>
    <property type="project" value="InterPro"/>
</dbReference>
<dbReference type="InterPro" id="IPR011992">
    <property type="entry name" value="EF-hand-dom_pair"/>
</dbReference>
<evidence type="ECO:0000256" key="3">
    <source>
        <dbReference type="SAM" id="SignalP"/>
    </source>
</evidence>
<dbReference type="PROSITE" id="PS50222">
    <property type="entry name" value="EF_HAND_2"/>
    <property type="match status" value="1"/>
</dbReference>
<organism evidence="5">
    <name type="scientific">Deroceras reticulatum</name>
    <name type="common">Gray garden slug</name>
    <dbReference type="NCBI Taxonomy" id="145610"/>
    <lineage>
        <taxon>Eukaryota</taxon>
        <taxon>Metazoa</taxon>
        <taxon>Spiralia</taxon>
        <taxon>Lophotrochozoa</taxon>
        <taxon>Mollusca</taxon>
        <taxon>Gastropoda</taxon>
        <taxon>Heterobranchia</taxon>
        <taxon>Euthyneura</taxon>
        <taxon>Panpulmonata</taxon>
        <taxon>Eupulmonata</taxon>
        <taxon>Stylommatophora</taxon>
        <taxon>Helicina</taxon>
        <taxon>Limacoidea</taxon>
        <taxon>Agriolimacidae</taxon>
        <taxon>Deroceras</taxon>
    </lineage>
</organism>
<dbReference type="InterPro" id="IPR002048">
    <property type="entry name" value="EF_hand_dom"/>
</dbReference>
<feature type="domain" description="EF-hand" evidence="4">
    <location>
        <begin position="137"/>
        <end position="172"/>
    </location>
</feature>
<feature type="compositionally biased region" description="Basic and acidic residues" evidence="2">
    <location>
        <begin position="98"/>
        <end position="110"/>
    </location>
</feature>
<accession>A0A1X9WEG0</accession>
<feature type="region of interest" description="Disordered" evidence="2">
    <location>
        <begin position="78"/>
        <end position="110"/>
    </location>
</feature>
<feature type="signal peptide" evidence="3">
    <location>
        <begin position="1"/>
        <end position="19"/>
    </location>
</feature>
<evidence type="ECO:0000313" key="6">
    <source>
        <dbReference type="EMBL" id="QRC76234.1"/>
    </source>
</evidence>
<dbReference type="Pfam" id="PF00036">
    <property type="entry name" value="EF-hand_1"/>
    <property type="match status" value="1"/>
</dbReference>
<evidence type="ECO:0000259" key="4">
    <source>
        <dbReference type="PROSITE" id="PS50222"/>
    </source>
</evidence>
<reference evidence="5" key="1">
    <citation type="journal article" date="2017" name="Peptides">
        <title>Neuropeptides predicted from the transcriptome analysis of the gray garden slug Deroceras reticulatum.</title>
        <authorList>
            <person name="Ahn S.J."/>
            <person name="Martin R."/>
            <person name="Rao S."/>
            <person name="Choi M.Y."/>
        </authorList>
    </citation>
    <scope>NUCLEOTIDE SEQUENCE</scope>
</reference>
<keyword evidence="1" id="KW-0106">Calcium</keyword>
<dbReference type="PROSITE" id="PS00018">
    <property type="entry name" value="EF_HAND_1"/>
    <property type="match status" value="1"/>
</dbReference>
<evidence type="ECO:0000256" key="1">
    <source>
        <dbReference type="ARBA" id="ARBA00022837"/>
    </source>
</evidence>
<protein>
    <submittedName>
        <fullName evidence="6">Pleurin 2</fullName>
    </submittedName>
    <submittedName>
        <fullName evidence="5">Pleurin2</fullName>
    </submittedName>
</protein>
<proteinExistence type="evidence at transcript level"/>
<dbReference type="EMBL" id="MW026244">
    <property type="protein sequence ID" value="QRC76234.1"/>
    <property type="molecule type" value="mRNA"/>
</dbReference>
<evidence type="ECO:0000256" key="2">
    <source>
        <dbReference type="SAM" id="MobiDB-lite"/>
    </source>
</evidence>
<dbReference type="EMBL" id="KY659286">
    <property type="protein sequence ID" value="ARS01387.1"/>
    <property type="molecule type" value="mRNA"/>
</dbReference>
<name>A0A1X9WEG0_DERRE</name>
<evidence type="ECO:0000313" key="5">
    <source>
        <dbReference type="EMBL" id="ARS01387.1"/>
    </source>
</evidence>
<dbReference type="InterPro" id="IPR018247">
    <property type="entry name" value="EF_Hand_1_Ca_BS"/>
</dbReference>
<feature type="chain" id="PRO_5033750239" evidence="3">
    <location>
        <begin position="20"/>
        <end position="176"/>
    </location>
</feature>
<dbReference type="AlphaFoldDB" id="A0A1X9WEG0"/>
<reference evidence="5" key="2">
    <citation type="submission" date="2017-02" db="EMBL/GenBank/DDBJ databases">
        <authorList>
            <person name="Peterson S.W."/>
        </authorList>
    </citation>
    <scope>NUCLEOTIDE SEQUENCE</scope>
</reference>
<dbReference type="Gene3D" id="1.10.238.10">
    <property type="entry name" value="EF-hand"/>
    <property type="match status" value="1"/>
</dbReference>
<sequence length="176" mass="19615">MHPPISVLIILALSCAASAVFFTKASDNDYPRIGRSNFFTSGNGNHYPRIGRRETSRAQILLPGLEFNDLAMADKRGVFTQGPHGSYPRVGRTSGGRRRGDDYASERKEMSENLEGERVYEIEGNNVGHGGVIDSWHSSVPLEIMFELFDSDSDGKLSKEEFVSGLSRYPQHRSLY</sequence>
<reference evidence="6" key="4">
    <citation type="journal article" name="Sci. Rep.">
        <title>Identification and functional characterization of the first molluscan neuromedin U receptor in the slug, Deroceras reticulatum.</title>
        <authorList>
            <person name="Ahn S.J."/>
            <person name="Mc Donnell R.J."/>
            <person name="Corcoran J.A."/>
            <person name="Martin R.C."/>
            <person name="Choi M.Y."/>
        </authorList>
    </citation>
    <scope>NUCLEOTIDE SEQUENCE</scope>
</reference>